<feature type="active site" description="Proton donor" evidence="2">
    <location>
        <position position="45"/>
    </location>
</feature>
<sequence length="174" mass="18822">MSTPDPARLFLALWPSPAVRAGLLAWRDGWDWPRAAAPVAPERLHLTLHFLGNVPDAVLPDLVARLRLPLRGFALRLGRAALWPHGVAVLEPAQAPPALLELRAALGGVVRGIGLPLDARPFRPHVTLARRAGQAAQPGSGPVIDWRVRAYALMSSTLGERGAYSLVQRYPLGR</sequence>
<dbReference type="EMBL" id="PXWF02000245">
    <property type="protein sequence ID" value="PWF46069.1"/>
    <property type="molecule type" value="Genomic_DNA"/>
</dbReference>
<dbReference type="GO" id="GO:0008664">
    <property type="term" value="F:RNA 2',3'-cyclic 3'-phosphodiesterase activity"/>
    <property type="evidence" value="ECO:0007669"/>
    <property type="project" value="UniProtKB-EC"/>
</dbReference>
<keyword evidence="1 2" id="KW-0378">Hydrolase</keyword>
<dbReference type="PANTHER" id="PTHR35561">
    <property type="entry name" value="RNA 2',3'-CYCLIC PHOSPHODIESTERASE"/>
    <property type="match status" value="1"/>
</dbReference>
<accession>A0A2U2HI95</accession>
<dbReference type="EC" id="3.1.4.58" evidence="2"/>
<evidence type="ECO:0000256" key="2">
    <source>
        <dbReference type="HAMAP-Rule" id="MF_01940"/>
    </source>
</evidence>
<gene>
    <name evidence="3" type="primary">thpR</name>
    <name evidence="3" type="ORF">C7C56_016240</name>
</gene>
<reference evidence="3 4" key="1">
    <citation type="submission" date="2018-04" db="EMBL/GenBank/DDBJ databases">
        <title>Massilia violaceinigra sp. nov., a novel purple-pigmented bacterium isolated from Tianshan glacier, Xinjiang, China.</title>
        <authorList>
            <person name="Wang H."/>
        </authorList>
    </citation>
    <scope>NUCLEOTIDE SEQUENCE [LARGE SCALE GENOMIC DNA]</scope>
    <source>
        <strain evidence="3 4">B448-2</strain>
    </source>
</reference>
<dbReference type="PANTHER" id="PTHR35561:SF1">
    <property type="entry name" value="RNA 2',3'-CYCLIC PHOSPHODIESTERASE"/>
    <property type="match status" value="1"/>
</dbReference>
<dbReference type="InterPro" id="IPR009097">
    <property type="entry name" value="Cyclic_Pdiesterase"/>
</dbReference>
<proteinExistence type="inferred from homology"/>
<dbReference type="OrthoDB" id="7061261at2"/>
<keyword evidence="4" id="KW-1185">Reference proteome</keyword>
<evidence type="ECO:0000313" key="4">
    <source>
        <dbReference type="Proteomes" id="UP000241421"/>
    </source>
</evidence>
<dbReference type="Proteomes" id="UP000241421">
    <property type="component" value="Unassembled WGS sequence"/>
</dbReference>
<dbReference type="HAMAP" id="MF_01940">
    <property type="entry name" value="RNA_CPDase"/>
    <property type="match status" value="1"/>
</dbReference>
<dbReference type="GO" id="GO:0004113">
    <property type="term" value="F:2',3'-cyclic-nucleotide 3'-phosphodiesterase activity"/>
    <property type="evidence" value="ECO:0007669"/>
    <property type="project" value="InterPro"/>
</dbReference>
<dbReference type="NCBIfam" id="TIGR02258">
    <property type="entry name" value="2_5_ligase"/>
    <property type="match status" value="1"/>
</dbReference>
<protein>
    <recommendedName>
        <fullName evidence="2">RNA 2',3'-cyclic phosphodiesterase</fullName>
        <shortName evidence="2">RNA 2',3'-CPDase</shortName>
        <ecNumber evidence="2">3.1.4.58</ecNumber>
    </recommendedName>
</protein>
<dbReference type="SUPFAM" id="SSF55144">
    <property type="entry name" value="LigT-like"/>
    <property type="match status" value="1"/>
</dbReference>
<comment type="caution">
    <text evidence="3">The sequence shown here is derived from an EMBL/GenBank/DDBJ whole genome shotgun (WGS) entry which is preliminary data.</text>
</comment>
<dbReference type="Pfam" id="PF13563">
    <property type="entry name" value="2_5_RNA_ligase2"/>
    <property type="match status" value="1"/>
</dbReference>
<comment type="function">
    <text evidence="2">Hydrolyzes RNA 2',3'-cyclic phosphodiester to an RNA 2'-phosphomonoester.</text>
</comment>
<name>A0A2U2HI95_9BURK</name>
<dbReference type="InterPro" id="IPR004175">
    <property type="entry name" value="RNA_CPDase"/>
</dbReference>
<feature type="short sequence motif" description="HXTX 1" evidence="2">
    <location>
        <begin position="45"/>
        <end position="48"/>
    </location>
</feature>
<dbReference type="Gene3D" id="3.90.1140.10">
    <property type="entry name" value="Cyclic phosphodiesterase"/>
    <property type="match status" value="1"/>
</dbReference>
<comment type="catalytic activity">
    <reaction evidence="2">
        <text>a 3'-end 2',3'-cyclophospho-ribonucleotide-RNA + H2O = a 3'-end 2'-phospho-ribonucleotide-RNA + H(+)</text>
        <dbReference type="Rhea" id="RHEA:11828"/>
        <dbReference type="Rhea" id="RHEA-COMP:10464"/>
        <dbReference type="Rhea" id="RHEA-COMP:17353"/>
        <dbReference type="ChEBI" id="CHEBI:15377"/>
        <dbReference type="ChEBI" id="CHEBI:15378"/>
        <dbReference type="ChEBI" id="CHEBI:83064"/>
        <dbReference type="ChEBI" id="CHEBI:173113"/>
        <dbReference type="EC" id="3.1.4.58"/>
    </reaction>
</comment>
<feature type="short sequence motif" description="HXTX 2" evidence="2">
    <location>
        <begin position="125"/>
        <end position="128"/>
    </location>
</feature>
<organism evidence="3 4">
    <name type="scientific">Massilia glaciei</name>
    <dbReference type="NCBI Taxonomy" id="1524097"/>
    <lineage>
        <taxon>Bacteria</taxon>
        <taxon>Pseudomonadati</taxon>
        <taxon>Pseudomonadota</taxon>
        <taxon>Betaproteobacteria</taxon>
        <taxon>Burkholderiales</taxon>
        <taxon>Oxalobacteraceae</taxon>
        <taxon>Telluria group</taxon>
        <taxon>Massilia</taxon>
    </lineage>
</organism>
<dbReference type="AlphaFoldDB" id="A0A2U2HI95"/>
<evidence type="ECO:0000313" key="3">
    <source>
        <dbReference type="EMBL" id="PWF46069.1"/>
    </source>
</evidence>
<comment type="similarity">
    <text evidence="2">Belongs to the 2H phosphoesterase superfamily. ThpR family.</text>
</comment>
<evidence type="ECO:0000256" key="1">
    <source>
        <dbReference type="ARBA" id="ARBA00022801"/>
    </source>
</evidence>
<feature type="active site" description="Proton acceptor" evidence="2">
    <location>
        <position position="125"/>
    </location>
</feature>